<accession>A0ABM6MRR3</accession>
<dbReference type="InterPro" id="IPR018060">
    <property type="entry name" value="HTH_AraC"/>
</dbReference>
<keyword evidence="4" id="KW-0812">Transmembrane</keyword>
<keyword evidence="4" id="KW-0472">Membrane</keyword>
<keyword evidence="1" id="KW-0805">Transcription regulation</keyword>
<proteinExistence type="predicted"/>
<dbReference type="Gene3D" id="1.10.10.60">
    <property type="entry name" value="Homeodomain-like"/>
    <property type="match status" value="2"/>
</dbReference>
<dbReference type="PANTHER" id="PTHR43280:SF34">
    <property type="entry name" value="ARAC-FAMILY TRANSCRIPTIONAL REGULATOR"/>
    <property type="match status" value="1"/>
</dbReference>
<keyword evidence="3" id="KW-0804">Transcription</keyword>
<dbReference type="Pfam" id="PF12833">
    <property type="entry name" value="HTH_18"/>
    <property type="match status" value="1"/>
</dbReference>
<dbReference type="SMART" id="SM00342">
    <property type="entry name" value="HTH_ARAC"/>
    <property type="match status" value="1"/>
</dbReference>
<name>A0ABM6MRR3_9FLAO</name>
<dbReference type="Proteomes" id="UP000190057">
    <property type="component" value="Chromosome"/>
</dbReference>
<evidence type="ECO:0000259" key="5">
    <source>
        <dbReference type="PROSITE" id="PS01124"/>
    </source>
</evidence>
<evidence type="ECO:0000256" key="1">
    <source>
        <dbReference type="ARBA" id="ARBA00023015"/>
    </source>
</evidence>
<organism evidence="6 7">
    <name type="scientific">Elizabethkingia anophelis R26</name>
    <dbReference type="NCBI Taxonomy" id="1246994"/>
    <lineage>
        <taxon>Bacteria</taxon>
        <taxon>Pseudomonadati</taxon>
        <taxon>Bacteroidota</taxon>
        <taxon>Flavobacteriia</taxon>
        <taxon>Flavobacteriales</taxon>
        <taxon>Weeksellaceae</taxon>
        <taxon>Elizabethkingia</taxon>
    </lineage>
</organism>
<dbReference type="GeneID" id="56684035"/>
<keyword evidence="4" id="KW-1133">Transmembrane helix</keyword>
<evidence type="ECO:0000313" key="7">
    <source>
        <dbReference type="Proteomes" id="UP000190057"/>
    </source>
</evidence>
<evidence type="ECO:0000256" key="3">
    <source>
        <dbReference type="ARBA" id="ARBA00023163"/>
    </source>
</evidence>
<evidence type="ECO:0000256" key="4">
    <source>
        <dbReference type="SAM" id="Phobius"/>
    </source>
</evidence>
<keyword evidence="2" id="KW-0238">DNA-binding</keyword>
<dbReference type="EMBL" id="CP023401">
    <property type="protein sequence ID" value="ATC35813.1"/>
    <property type="molecule type" value="Genomic_DNA"/>
</dbReference>
<dbReference type="PROSITE" id="PS01124">
    <property type="entry name" value="HTH_ARAC_FAMILY_2"/>
    <property type="match status" value="1"/>
</dbReference>
<dbReference type="PANTHER" id="PTHR43280">
    <property type="entry name" value="ARAC-FAMILY TRANSCRIPTIONAL REGULATOR"/>
    <property type="match status" value="1"/>
</dbReference>
<sequence length="252" mass="29526">MDLIKKGTLFFVLLKFILFNSQIIGTSGSRIENKFGRIEFRNFQIDKRMVYNNYSAIKENKVVANFKNKENNIGVEMNTLKKVLYICLGALLFIGIQSGYYRIVKMGIKRENISPINKLDEDCIKNSLSSDLEKTLLKKIHFFETSEKFLKKNITLSYLSHIFNTNPKYLSTFIKLHRERSFNSYINYLRINYIIQKLCENPIYREYKISYLAEECGYASSQVFICAFRKETGTTPILFITNLKNQMIISHS</sequence>
<dbReference type="SUPFAM" id="SSF46689">
    <property type="entry name" value="Homeodomain-like"/>
    <property type="match status" value="1"/>
</dbReference>
<keyword evidence="7" id="KW-1185">Reference proteome</keyword>
<reference evidence="6 7" key="1">
    <citation type="submission" date="2017-09" db="EMBL/GenBank/DDBJ databases">
        <title>Complete circularized genomes of four mosquito-derived Elizabethkingia anophelis isolates.</title>
        <authorList>
            <person name="Nicholson A.C."/>
            <person name="Xu J."/>
        </authorList>
    </citation>
    <scope>NUCLEOTIDE SEQUENCE [LARGE SCALE GENOMIC DNA]</scope>
    <source>
        <strain evidence="6 7">R26</strain>
    </source>
</reference>
<dbReference type="RefSeq" id="WP_009088873.1">
    <property type="nucleotide sequence ID" value="NZ_ANIW01000038.1"/>
</dbReference>
<feature type="domain" description="HTH araC/xylS-type" evidence="5">
    <location>
        <begin position="140"/>
        <end position="242"/>
    </location>
</feature>
<evidence type="ECO:0000313" key="6">
    <source>
        <dbReference type="EMBL" id="ATC35813.1"/>
    </source>
</evidence>
<gene>
    <name evidence="6" type="ORF">BAZ09_006105</name>
</gene>
<feature type="transmembrane region" description="Helical" evidence="4">
    <location>
        <begin position="83"/>
        <end position="101"/>
    </location>
</feature>
<dbReference type="InterPro" id="IPR009057">
    <property type="entry name" value="Homeodomain-like_sf"/>
</dbReference>
<evidence type="ECO:0000256" key="2">
    <source>
        <dbReference type="ARBA" id="ARBA00023125"/>
    </source>
</evidence>
<protein>
    <submittedName>
        <fullName evidence="6">Transcriptional regulator</fullName>
    </submittedName>
</protein>